<comment type="similarity">
    <text evidence="4">Belongs to the NAD(P)-dependent epimerase/dehydratase family.</text>
</comment>
<dbReference type="EC" id="5.1.3.2" evidence="5"/>
<dbReference type="SUPFAM" id="SSF51735">
    <property type="entry name" value="NAD(P)-binding Rossmann-fold domains"/>
    <property type="match status" value="1"/>
</dbReference>
<keyword evidence="7" id="KW-0520">NAD</keyword>
<evidence type="ECO:0000256" key="11">
    <source>
        <dbReference type="ARBA" id="ARBA00033067"/>
    </source>
</evidence>
<evidence type="ECO:0000256" key="4">
    <source>
        <dbReference type="ARBA" id="ARBA00007637"/>
    </source>
</evidence>
<evidence type="ECO:0000313" key="14">
    <source>
        <dbReference type="Proteomes" id="UP000291236"/>
    </source>
</evidence>
<name>A0A4P2VQS4_FLUSA</name>
<dbReference type="Proteomes" id="UP000291236">
    <property type="component" value="Chromosome"/>
</dbReference>
<dbReference type="InterPro" id="IPR005886">
    <property type="entry name" value="UDP_G4E"/>
</dbReference>
<dbReference type="EMBL" id="AP019368">
    <property type="protein sequence ID" value="BBH54449.1"/>
    <property type="molecule type" value="Genomic_DNA"/>
</dbReference>
<dbReference type="InterPro" id="IPR036291">
    <property type="entry name" value="NAD(P)-bd_dom_sf"/>
</dbReference>
<evidence type="ECO:0000256" key="10">
    <source>
        <dbReference type="ARBA" id="ARBA00031367"/>
    </source>
</evidence>
<gene>
    <name evidence="13" type="ORF">JCM31447_29200</name>
</gene>
<evidence type="ECO:0000256" key="8">
    <source>
        <dbReference type="ARBA" id="ARBA00023144"/>
    </source>
</evidence>
<dbReference type="Gene3D" id="3.40.50.720">
    <property type="entry name" value="NAD(P)-binding Rossmann-like Domain"/>
    <property type="match status" value="1"/>
</dbReference>
<keyword evidence="9" id="KW-0413">Isomerase</keyword>
<dbReference type="AlphaFoldDB" id="A0A4P2VQS4"/>
<organism evidence="13 14">
    <name type="scientific">Fluviispira sanaruensis</name>
    <dbReference type="NCBI Taxonomy" id="2493639"/>
    <lineage>
        <taxon>Bacteria</taxon>
        <taxon>Pseudomonadati</taxon>
        <taxon>Bdellovibrionota</taxon>
        <taxon>Oligoflexia</taxon>
        <taxon>Silvanigrellales</taxon>
        <taxon>Silvanigrellaceae</taxon>
        <taxon>Fluviispira</taxon>
    </lineage>
</organism>
<dbReference type="UniPathway" id="UPA00214"/>
<dbReference type="PANTHER" id="PTHR43725">
    <property type="entry name" value="UDP-GLUCOSE 4-EPIMERASE"/>
    <property type="match status" value="1"/>
</dbReference>
<dbReference type="InterPro" id="IPR001509">
    <property type="entry name" value="Epimerase_deHydtase"/>
</dbReference>
<proteinExistence type="inferred from homology"/>
<dbReference type="GO" id="GO:0006012">
    <property type="term" value="P:galactose metabolic process"/>
    <property type="evidence" value="ECO:0007669"/>
    <property type="project" value="UniProtKB-UniPathway"/>
</dbReference>
<dbReference type="KEGG" id="sbf:JCM31447_29200"/>
<evidence type="ECO:0000313" key="13">
    <source>
        <dbReference type="EMBL" id="BBH54449.1"/>
    </source>
</evidence>
<dbReference type="Pfam" id="PF01370">
    <property type="entry name" value="Epimerase"/>
    <property type="match status" value="1"/>
</dbReference>
<reference evidence="13 14" key="1">
    <citation type="submission" date="2018-12" db="EMBL/GenBank/DDBJ databases">
        <title>Rubrispira sanarue gen. nov., sp., nov., a member of the order Silvanigrellales, isolated from a brackish lake in Hamamatsu Japan.</title>
        <authorList>
            <person name="Maejima Y."/>
            <person name="Iino T."/>
            <person name="Muraguchi Y."/>
            <person name="Fukuda K."/>
            <person name="Nojiri H."/>
            <person name="Ohkuma M."/>
            <person name="Moriuchi R."/>
            <person name="Dohra H."/>
            <person name="Kimbara K."/>
            <person name="Shintani M."/>
        </authorList>
    </citation>
    <scope>NUCLEOTIDE SEQUENCE [LARGE SCALE GENOMIC DNA]</scope>
    <source>
        <strain evidence="13 14">RF1110005</strain>
    </source>
</reference>
<evidence type="ECO:0000256" key="5">
    <source>
        <dbReference type="ARBA" id="ARBA00013189"/>
    </source>
</evidence>
<sequence>MKVLVTGGAGYIGSTICSALEDAGHTPIILDSLVTGRIEFIRDRALYKGDIADVKLLNKIFNDHPDINCTIHCAALIIVSESVQKPYEYYRENVAKSNELFENLKSLGCHKIVFSSSAAIYDAVPNFMVTEDSPLKPLSPYAKTKYMMEMILQDYCTSFEYFKAISLRYFNPIGADPKMRSGLYIENPSHVLGKLVDTATGRNKEFQITGVEWPTRDGSGIRDYIHVWDLAQAHVKAIENFDFAFSKREPKFKNFHIINLGTGRGVTVRELLREFENVFGREIPKKVAPSRPGDVAGAYANENTALDLLEWKATLHINQGIEDSLKWHSIREQIIIYNPNNNKHN</sequence>
<evidence type="ECO:0000256" key="7">
    <source>
        <dbReference type="ARBA" id="ARBA00023027"/>
    </source>
</evidence>
<comment type="catalytic activity">
    <reaction evidence="1">
        <text>UDP-alpha-D-glucose = UDP-alpha-D-galactose</text>
        <dbReference type="Rhea" id="RHEA:22168"/>
        <dbReference type="ChEBI" id="CHEBI:58885"/>
        <dbReference type="ChEBI" id="CHEBI:66914"/>
        <dbReference type="EC" id="5.1.3.2"/>
    </reaction>
</comment>
<evidence type="ECO:0000256" key="6">
    <source>
        <dbReference type="ARBA" id="ARBA00018569"/>
    </source>
</evidence>
<dbReference type="GO" id="GO:0003978">
    <property type="term" value="F:UDP-glucose 4-epimerase activity"/>
    <property type="evidence" value="ECO:0007669"/>
    <property type="project" value="UniProtKB-EC"/>
</dbReference>
<evidence type="ECO:0000256" key="3">
    <source>
        <dbReference type="ARBA" id="ARBA00004947"/>
    </source>
</evidence>
<dbReference type="PANTHER" id="PTHR43725:SF47">
    <property type="entry name" value="UDP-GLUCOSE 4-EPIMERASE"/>
    <property type="match status" value="1"/>
</dbReference>
<dbReference type="RefSeq" id="WP_130612205.1">
    <property type="nucleotide sequence ID" value="NZ_AP019368.1"/>
</dbReference>
<dbReference type="GO" id="GO:0005829">
    <property type="term" value="C:cytosol"/>
    <property type="evidence" value="ECO:0007669"/>
    <property type="project" value="TreeGrafter"/>
</dbReference>
<keyword evidence="8" id="KW-0119">Carbohydrate metabolism</keyword>
<feature type="domain" description="NAD-dependent epimerase/dehydratase" evidence="12">
    <location>
        <begin position="3"/>
        <end position="243"/>
    </location>
</feature>
<keyword evidence="8" id="KW-0299">Galactose metabolism</keyword>
<dbReference type="NCBIfam" id="TIGR01179">
    <property type="entry name" value="galE"/>
    <property type="match status" value="1"/>
</dbReference>
<protein>
    <recommendedName>
        <fullName evidence="6">UDP-glucose 4-epimerase</fullName>
        <ecNumber evidence="5">5.1.3.2</ecNumber>
    </recommendedName>
    <alternativeName>
        <fullName evidence="11">Galactowaldenase</fullName>
    </alternativeName>
    <alternativeName>
        <fullName evidence="10">UDP-galactose 4-epimerase</fullName>
    </alternativeName>
</protein>
<evidence type="ECO:0000259" key="12">
    <source>
        <dbReference type="Pfam" id="PF01370"/>
    </source>
</evidence>
<evidence type="ECO:0000256" key="9">
    <source>
        <dbReference type="ARBA" id="ARBA00023235"/>
    </source>
</evidence>
<comment type="pathway">
    <text evidence="3">Carbohydrate metabolism; galactose metabolism.</text>
</comment>
<accession>A0A4P2VQS4</accession>
<comment type="cofactor">
    <cofactor evidence="2">
        <name>NAD(+)</name>
        <dbReference type="ChEBI" id="CHEBI:57540"/>
    </cofactor>
</comment>
<evidence type="ECO:0000256" key="2">
    <source>
        <dbReference type="ARBA" id="ARBA00001911"/>
    </source>
</evidence>
<dbReference type="Gene3D" id="3.90.25.10">
    <property type="entry name" value="UDP-galactose 4-epimerase, domain 1"/>
    <property type="match status" value="1"/>
</dbReference>
<keyword evidence="14" id="KW-1185">Reference proteome</keyword>
<evidence type="ECO:0000256" key="1">
    <source>
        <dbReference type="ARBA" id="ARBA00000083"/>
    </source>
</evidence>
<dbReference type="OrthoDB" id="9803010at2"/>